<dbReference type="AlphaFoldDB" id="A0A4C1UCC3"/>
<evidence type="ECO:0000313" key="1">
    <source>
        <dbReference type="EMBL" id="GBP24009.1"/>
    </source>
</evidence>
<accession>A0A4C1UCC3</accession>
<proteinExistence type="predicted"/>
<reference evidence="1 2" key="1">
    <citation type="journal article" date="2019" name="Commun. Biol.">
        <title>The bagworm genome reveals a unique fibroin gene that provides high tensile strength.</title>
        <authorList>
            <person name="Kono N."/>
            <person name="Nakamura H."/>
            <person name="Ohtoshi R."/>
            <person name="Tomita M."/>
            <person name="Numata K."/>
            <person name="Arakawa K."/>
        </authorList>
    </citation>
    <scope>NUCLEOTIDE SEQUENCE [LARGE SCALE GENOMIC DNA]</scope>
</reference>
<dbReference type="OrthoDB" id="1737200at2759"/>
<evidence type="ECO:0000313" key="2">
    <source>
        <dbReference type="Proteomes" id="UP000299102"/>
    </source>
</evidence>
<comment type="caution">
    <text evidence="1">The sequence shown here is derived from an EMBL/GenBank/DDBJ whole genome shotgun (WGS) entry which is preliminary data.</text>
</comment>
<sequence length="418" mass="46030">MKHKQAACDATDVYLQRRNGYVIDLTKDVEALDTDVVISKGWTRCLHADLARVGRCRRRLNAVTTSKLIEPSRMSVPPKSDALGLRVILRYSRSLLNVIHAYPPSRTLCLTTELLLIWIFAQPAIVTSGPGNFNATCALYSAAQRRRPAAAARTGQVRIRLGSLAFRNEMRAYNMFAFELLRESAVFSFCLSRGVLQRITNNSSRLCAAAVSLLLGRIGRWSGREIARSALSLSRSAQTERDNESCFFNHRFLPTSAGRLFLCSLGMHATTVRPSSKWQVNGVSKKNKEHDAQDKSLSITLSLSLSALARQGQLHRETLERHARPGVPSLISILLTLLSMVPVICFDRGPGPRFCSRIAFNSDIVAGHTSDLSEAGTDASCVRPLFLFYSDASADGVEERDSSFRALARALGSGGTRQ</sequence>
<name>A0A4C1UCC3_EUMVA</name>
<gene>
    <name evidence="1" type="ORF">EVAR_10110_1</name>
</gene>
<protein>
    <submittedName>
        <fullName evidence="1">Uncharacterized protein</fullName>
    </submittedName>
</protein>
<keyword evidence="2" id="KW-1185">Reference proteome</keyword>
<dbReference type="EMBL" id="BGZK01000156">
    <property type="protein sequence ID" value="GBP24009.1"/>
    <property type="molecule type" value="Genomic_DNA"/>
</dbReference>
<organism evidence="1 2">
    <name type="scientific">Eumeta variegata</name>
    <name type="common">Bagworm moth</name>
    <name type="synonym">Eumeta japonica</name>
    <dbReference type="NCBI Taxonomy" id="151549"/>
    <lineage>
        <taxon>Eukaryota</taxon>
        <taxon>Metazoa</taxon>
        <taxon>Ecdysozoa</taxon>
        <taxon>Arthropoda</taxon>
        <taxon>Hexapoda</taxon>
        <taxon>Insecta</taxon>
        <taxon>Pterygota</taxon>
        <taxon>Neoptera</taxon>
        <taxon>Endopterygota</taxon>
        <taxon>Lepidoptera</taxon>
        <taxon>Glossata</taxon>
        <taxon>Ditrysia</taxon>
        <taxon>Tineoidea</taxon>
        <taxon>Psychidae</taxon>
        <taxon>Oiketicinae</taxon>
        <taxon>Eumeta</taxon>
    </lineage>
</organism>
<dbReference type="Proteomes" id="UP000299102">
    <property type="component" value="Unassembled WGS sequence"/>
</dbReference>